<comment type="caution">
    <text evidence="2">The sequence shown here is derived from an EMBL/GenBank/DDBJ whole genome shotgun (WGS) entry which is preliminary data.</text>
</comment>
<reference evidence="2 3" key="1">
    <citation type="journal article" date="2015" name="Genome Announc.">
        <title>Expanding the biotechnology potential of lactobacilli through comparative genomics of 213 strains and associated genera.</title>
        <authorList>
            <person name="Sun Z."/>
            <person name="Harris H.M."/>
            <person name="McCann A."/>
            <person name="Guo C."/>
            <person name="Argimon S."/>
            <person name="Zhang W."/>
            <person name="Yang X."/>
            <person name="Jeffery I.B."/>
            <person name="Cooney J.C."/>
            <person name="Kagawa T.F."/>
            <person name="Liu W."/>
            <person name="Song Y."/>
            <person name="Salvetti E."/>
            <person name="Wrobel A."/>
            <person name="Rasinkangas P."/>
            <person name="Parkhill J."/>
            <person name="Rea M.C."/>
            <person name="O'Sullivan O."/>
            <person name="Ritari J."/>
            <person name="Douillard F.P."/>
            <person name="Paul Ross R."/>
            <person name="Yang R."/>
            <person name="Briner A.E."/>
            <person name="Felis G.E."/>
            <person name="de Vos W.M."/>
            <person name="Barrangou R."/>
            <person name="Klaenhammer T.R."/>
            <person name="Caufield P.W."/>
            <person name="Cui Y."/>
            <person name="Zhang H."/>
            <person name="O'Toole P.W."/>
        </authorList>
    </citation>
    <scope>NUCLEOTIDE SEQUENCE [LARGE SCALE GENOMIC DNA]</scope>
    <source>
        <strain evidence="2 3">DSM 14421</strain>
    </source>
</reference>
<dbReference type="InterPro" id="IPR027417">
    <property type="entry name" value="P-loop_NTPase"/>
</dbReference>
<feature type="coiled-coil region" evidence="1">
    <location>
        <begin position="323"/>
        <end position="396"/>
    </location>
</feature>
<dbReference type="Proteomes" id="UP000052013">
    <property type="component" value="Unassembled WGS sequence"/>
</dbReference>
<evidence type="ECO:0000313" key="3">
    <source>
        <dbReference type="Proteomes" id="UP000052013"/>
    </source>
</evidence>
<dbReference type="RefSeq" id="WP_057864837.1">
    <property type="nucleotide sequence ID" value="NZ_AZEY01000068.1"/>
</dbReference>
<dbReference type="SUPFAM" id="SSF52540">
    <property type="entry name" value="P-loop containing nucleoside triphosphate hydrolases"/>
    <property type="match status" value="2"/>
</dbReference>
<feature type="coiled-coil region" evidence="1">
    <location>
        <begin position="248"/>
        <end position="278"/>
    </location>
</feature>
<gene>
    <name evidence="2" type="ORF">FC85_GL000250</name>
</gene>
<accession>A0A0R1SAH4</accession>
<dbReference type="EMBL" id="AZEY01000068">
    <property type="protein sequence ID" value="KRL65422.1"/>
    <property type="molecule type" value="Genomic_DNA"/>
</dbReference>
<feature type="coiled-coil region" evidence="1">
    <location>
        <begin position="621"/>
        <end position="676"/>
    </location>
</feature>
<evidence type="ECO:0000313" key="2">
    <source>
        <dbReference type="EMBL" id="KRL65422.1"/>
    </source>
</evidence>
<name>A0A0R1SAH4_9LACO</name>
<organism evidence="2 3">
    <name type="scientific">Lentilactobacillus diolivorans DSM 14421</name>
    <dbReference type="NCBI Taxonomy" id="1423739"/>
    <lineage>
        <taxon>Bacteria</taxon>
        <taxon>Bacillati</taxon>
        <taxon>Bacillota</taxon>
        <taxon>Bacilli</taxon>
        <taxon>Lactobacillales</taxon>
        <taxon>Lactobacillaceae</taxon>
        <taxon>Lentilactobacillus</taxon>
    </lineage>
</organism>
<dbReference type="STRING" id="1423739.FC85_GL000250"/>
<dbReference type="Pfam" id="PF13558">
    <property type="entry name" value="SbcC_Walker_B"/>
    <property type="match status" value="1"/>
</dbReference>
<evidence type="ECO:0000256" key="1">
    <source>
        <dbReference type="SAM" id="Coils"/>
    </source>
</evidence>
<dbReference type="PATRIC" id="fig|1423739.3.peg.261"/>
<sequence length="1037" mass="116967">MNKSKKLIPVSFHLRNFNLYRKLDLPVSNNGNLALVGENGVGKTTLANCFFPMLVDGSIATPSFNPTTDTGKLSNSINPRNSSQDSRTFDAMLLGWGSSAMKVRTGYAYEKLSSKYRDVILGIGAYRANGDPRSRTWWFVATNEDSKSNLTVTTTADDGHALDKDGFRLANQSLGKQLHIFEKATDYREFVAFQIFGFTSGQELGLLAQADRMIASPMLTAGNAKFEPIRQALVNSQEKIDDEIIQKAAQLQRQVNDKQSLQARIEEALKRIDRIKQLTFLGNFNQLNKLLINPYSTLSGNVRRQQVNIESLNQTAVIAEKSITTQKNSLDETEAKLTELKVNRERQKLIQSQRDQLAREIKNLERTARQYKRVSAQKEKIQAQQKENAVAAADLESSLNDVKTSQLAPLIVQIKDNLIQLKWQEVFENPDPTEISQTLTHRFQQASQLISQYQQWVSNSDNLNDAVGVFTDTKDQMSDSIDRHVTGFRTGIMKEQLHNDNRSIHDTGAGKISDKFKMLKQQIADLLAQHPEIKAMLSQPELLPTLKQQTINLEKIGKHLNQLGQRHVTIQNEKVSLQKQLETLLEAMDSEFNFEDNQHEIESLKGQLSSLQIDPTIDDQIQQKQREYDGLKRQIDRSQAQLTGAHAKIESFNQQIDDEKREMQQLGQRMTEALDQLQPYLPVDAELTGIETATAYLIENQAMIRNNPIGEMSDRIGHMINRSTDDRMDRQAVNTLFNELGYSQIADQMFPHTTETMEDVVLVAFDVDEAFGILKTELTNVQKMLQQIHGGANLAVDTYKTAVIQRITAQYHSVQDFNQMLSEGTADSDGIKIKIELVASKDVDGQVIKEALDPSLDAFPALDQEIDRRLAKLATDPDLADDEAMFVQKTDELLDTRNWSEFVVKIKRRQSDEDHYEIVDDRFVRSGGSGAEKAQAMVLPLLLVPKMILNRSAKADAPYVVMFDEFADKLDPETARIFAKTINKFGFSFIATMPSGAQSKLLSDGVDNITYQVIAPQNRNDGKFHVNQVKQAYTWGA</sequence>
<keyword evidence="1" id="KW-0175">Coiled coil</keyword>
<dbReference type="Gene3D" id="3.40.50.300">
    <property type="entry name" value="P-loop containing nucleotide triphosphate hydrolases"/>
    <property type="match status" value="1"/>
</dbReference>
<protein>
    <submittedName>
        <fullName evidence="2">Chromosome segregation ATPase</fullName>
    </submittedName>
</protein>
<dbReference type="AlphaFoldDB" id="A0A0R1SAH4"/>
<proteinExistence type="predicted"/>